<dbReference type="Proteomes" id="UP000256645">
    <property type="component" value="Unassembled WGS sequence"/>
</dbReference>
<dbReference type="PANTHER" id="PTHR20963">
    <property type="entry name" value="MULTIPLE INOSITOL POLYPHOSPHATE PHOSPHATASE-RELATED"/>
    <property type="match status" value="1"/>
</dbReference>
<reference evidence="5 6" key="1">
    <citation type="journal article" date="2018" name="IMA Fungus">
        <title>IMA Genome-F 9: Draft genome sequence of Annulohypoxylon stygium, Aspergillus mulundensis, Berkeleyomyces basicola (syn. Thielaviopsis basicola), Ceratocystis smalleyi, two Cercospora beticola strains, Coleophoma cylindrospora, Fusarium fracticaudum, Phialophora cf. hyalina, and Morchella septimelata.</title>
        <authorList>
            <person name="Wingfield B.D."/>
            <person name="Bills G.F."/>
            <person name="Dong Y."/>
            <person name="Huang W."/>
            <person name="Nel W.J."/>
            <person name="Swalarsk-Parry B.S."/>
            <person name="Vaghefi N."/>
            <person name="Wilken P.M."/>
            <person name="An Z."/>
            <person name="de Beer Z.W."/>
            <person name="De Vos L."/>
            <person name="Chen L."/>
            <person name="Duong T.A."/>
            <person name="Gao Y."/>
            <person name="Hammerbacher A."/>
            <person name="Kikkert J.R."/>
            <person name="Li Y."/>
            <person name="Li H."/>
            <person name="Li K."/>
            <person name="Li Q."/>
            <person name="Liu X."/>
            <person name="Ma X."/>
            <person name="Naidoo K."/>
            <person name="Pethybridge S.J."/>
            <person name="Sun J."/>
            <person name="Steenkamp E.T."/>
            <person name="van der Nest M.A."/>
            <person name="van Wyk S."/>
            <person name="Wingfield M.J."/>
            <person name="Xiong C."/>
            <person name="Yue Q."/>
            <person name="Zhang X."/>
        </authorList>
    </citation>
    <scope>NUCLEOTIDE SEQUENCE [LARGE SCALE GENOMIC DNA]</scope>
    <source>
        <strain evidence="5 6">BP6252</strain>
    </source>
</reference>
<dbReference type="CDD" id="cd07061">
    <property type="entry name" value="HP_HAP_like"/>
    <property type="match status" value="1"/>
</dbReference>
<name>A0A3D8QT71_9HELO</name>
<organism evidence="5 6">
    <name type="scientific">Coleophoma cylindrospora</name>
    <dbReference type="NCBI Taxonomy" id="1849047"/>
    <lineage>
        <taxon>Eukaryota</taxon>
        <taxon>Fungi</taxon>
        <taxon>Dikarya</taxon>
        <taxon>Ascomycota</taxon>
        <taxon>Pezizomycotina</taxon>
        <taxon>Leotiomycetes</taxon>
        <taxon>Helotiales</taxon>
        <taxon>Dermateaceae</taxon>
        <taxon>Coleophoma</taxon>
    </lineage>
</organism>
<keyword evidence="1" id="KW-0378">Hydrolase</keyword>
<feature type="disulfide bond" evidence="3">
    <location>
        <begin position="56"/>
        <end position="386"/>
    </location>
</feature>
<dbReference type="PANTHER" id="PTHR20963:SF14">
    <property type="entry name" value="ACID PHOSPHATASE, PUTATIVE-RELATED"/>
    <property type="match status" value="1"/>
</dbReference>
<evidence type="ECO:0000313" key="5">
    <source>
        <dbReference type="EMBL" id="RDW64972.1"/>
    </source>
</evidence>
<keyword evidence="3" id="KW-1015">Disulfide bond</keyword>
<feature type="disulfide bond" evidence="3">
    <location>
        <begin position="411"/>
        <end position="419"/>
    </location>
</feature>
<dbReference type="PIRSF" id="PIRSF000894">
    <property type="entry name" value="Acid_phosphatase"/>
    <property type="match status" value="1"/>
</dbReference>
<dbReference type="OrthoDB" id="6509975at2759"/>
<keyword evidence="2" id="KW-0325">Glycoprotein</keyword>
<dbReference type="SUPFAM" id="SSF53254">
    <property type="entry name" value="Phosphoglycerate mutase-like"/>
    <property type="match status" value="1"/>
</dbReference>
<sequence length="458" mass="50297">MLFSSISLLTLALCTSNVYGHYPNSYKFDPLEHLAGTTPTWEPLDPPTDPAPPQGCNVTRAAYLVRHAAIFANDFDYETYIEPFVQKLGNTTEDWTKIPVLSFLATWQNPITDAEQEMLTRAGKLEATKLGVDIAQRYQSLRTPNKVWTSTAERTVKSAKSLVYGLADDLSDIDVIEVSEGEKEGANSLTPYESCPGYSSSAGSDQSSKYLDIYTAPIMARFNTAAATFNFTSTDIYAMSLLCGYDTVIRGSSPFCDLSVLTPNEWLGFEYTNDIQYHYNTGYGSSVSGAIGFPWVNATMNTLMGTQNNQSNATTDQDLYISFTHRELPPTVLVALGLFNNSAYSGPSQNNVNATMPLDTINHRRAWKSSNILQFLTNIAVEKMECSSFGFDAGTYYRVLVNNSPQQLIGCAEGPGESCSESAMGNWLQDRAAIVGEYGSTCQVDFTNSTDVLSIYSQ</sequence>
<dbReference type="EMBL" id="PDLM01000012">
    <property type="protein sequence ID" value="RDW64972.1"/>
    <property type="molecule type" value="Genomic_DNA"/>
</dbReference>
<evidence type="ECO:0000256" key="2">
    <source>
        <dbReference type="ARBA" id="ARBA00023180"/>
    </source>
</evidence>
<proteinExistence type="predicted"/>
<keyword evidence="6" id="KW-1185">Reference proteome</keyword>
<dbReference type="InterPro" id="IPR000560">
    <property type="entry name" value="His_Pase_clade-2"/>
</dbReference>
<dbReference type="Gene3D" id="3.40.50.1240">
    <property type="entry name" value="Phosphoglycerate mutase-like"/>
    <property type="match status" value="1"/>
</dbReference>
<dbReference type="InterPro" id="IPR029033">
    <property type="entry name" value="His_PPase_superfam"/>
</dbReference>
<accession>A0A3D8QT71</accession>
<dbReference type="FunFam" id="3.40.50.1240:FF:000065">
    <property type="entry name" value="Similar to histidine acid phosphatase"/>
    <property type="match status" value="1"/>
</dbReference>
<keyword evidence="4" id="KW-0732">Signal</keyword>
<feature type="signal peptide" evidence="4">
    <location>
        <begin position="1"/>
        <end position="20"/>
    </location>
</feature>
<comment type="caution">
    <text evidence="5">The sequence shown here is derived from an EMBL/GenBank/DDBJ whole genome shotgun (WGS) entry which is preliminary data.</text>
</comment>
<dbReference type="Pfam" id="PF00328">
    <property type="entry name" value="His_Phos_2"/>
    <property type="match status" value="1"/>
</dbReference>
<dbReference type="InterPro" id="IPR016274">
    <property type="entry name" value="Histidine_acid_Pase_euk"/>
</dbReference>
<evidence type="ECO:0000256" key="4">
    <source>
        <dbReference type="SAM" id="SignalP"/>
    </source>
</evidence>
<evidence type="ECO:0000256" key="1">
    <source>
        <dbReference type="ARBA" id="ARBA00022801"/>
    </source>
</evidence>
<gene>
    <name evidence="5" type="ORF">BP6252_10623</name>
</gene>
<feature type="disulfide bond" evidence="3">
    <location>
        <begin position="243"/>
        <end position="256"/>
    </location>
</feature>
<evidence type="ECO:0000256" key="3">
    <source>
        <dbReference type="PIRSR" id="PIRSR000894-2"/>
    </source>
</evidence>
<dbReference type="STRING" id="1849047.A0A3D8QT71"/>
<evidence type="ECO:0000313" key="6">
    <source>
        <dbReference type="Proteomes" id="UP000256645"/>
    </source>
</evidence>
<dbReference type="AlphaFoldDB" id="A0A3D8QT71"/>
<feature type="chain" id="PRO_5017791398" evidence="4">
    <location>
        <begin position="21"/>
        <end position="458"/>
    </location>
</feature>
<protein>
    <submittedName>
        <fullName evidence="5">Phosphoglycerate mutase-like protein</fullName>
    </submittedName>
</protein>
<dbReference type="GO" id="GO:0009277">
    <property type="term" value="C:fungal-type cell wall"/>
    <property type="evidence" value="ECO:0007669"/>
    <property type="project" value="TreeGrafter"/>
</dbReference>
<dbReference type="GO" id="GO:0003993">
    <property type="term" value="F:acid phosphatase activity"/>
    <property type="evidence" value="ECO:0007669"/>
    <property type="project" value="TreeGrafter"/>
</dbReference>